<dbReference type="AlphaFoldDB" id="A0A8J6AUB5"/>
<comment type="subcellular location">
    <subcellularLocation>
        <location evidence="1">Endoplasmic reticulum membrane</location>
        <topology evidence="1">Single-pass membrane protein</topology>
    </subcellularLocation>
</comment>
<feature type="domain" description="Thioredoxin" evidence="7">
    <location>
        <begin position="9"/>
        <end position="125"/>
    </location>
</feature>
<keyword evidence="8" id="KW-0413">Isomerase</keyword>
<accession>A0A8J6AUB5</accession>
<dbReference type="Proteomes" id="UP000717585">
    <property type="component" value="Unassembled WGS sequence"/>
</dbReference>
<protein>
    <submittedName>
        <fullName evidence="8">Protein Disulfide Isomerase</fullName>
    </submittedName>
</protein>
<dbReference type="SUPFAM" id="SSF52833">
    <property type="entry name" value="Thioredoxin-like"/>
    <property type="match status" value="2"/>
</dbReference>
<dbReference type="InterPro" id="IPR052250">
    <property type="entry name" value="PDI_TMX3"/>
</dbReference>
<keyword evidence="4" id="KW-0472">Membrane</keyword>
<evidence type="ECO:0000256" key="1">
    <source>
        <dbReference type="ARBA" id="ARBA00004389"/>
    </source>
</evidence>
<comment type="caution">
    <text evidence="8">The sequence shown here is derived from an EMBL/GenBank/DDBJ whole genome shotgun (WGS) entry which is preliminary data.</text>
</comment>
<reference evidence="8" key="1">
    <citation type="submission" date="2021-05" db="EMBL/GenBank/DDBJ databases">
        <title>A free-living protist that lacks canonical eukaryotic 1 DNA replication and segregation systems.</title>
        <authorList>
            <person name="Salas-Leiva D.E."/>
            <person name="Tromer E.C."/>
            <person name="Curtis B.A."/>
            <person name="Jerlstrom-Hultqvist J."/>
            <person name="Kolisko M."/>
            <person name="Yi Z."/>
            <person name="Salas-Leiva J.S."/>
            <person name="Gallot-Lavallee L."/>
            <person name="Kops G.J.P.L."/>
            <person name="Archibald J.M."/>
            <person name="Simpson A.G.B."/>
            <person name="Roger A.J."/>
        </authorList>
    </citation>
    <scope>NUCLEOTIDE SEQUENCE</scope>
    <source>
        <strain evidence="8">BICM</strain>
    </source>
</reference>
<dbReference type="InterPro" id="IPR017937">
    <property type="entry name" value="Thioredoxin_CS"/>
</dbReference>
<dbReference type="InterPro" id="IPR036249">
    <property type="entry name" value="Thioredoxin-like_sf"/>
</dbReference>
<dbReference type="Pfam" id="PF00085">
    <property type="entry name" value="Thioredoxin"/>
    <property type="match status" value="1"/>
</dbReference>
<dbReference type="CDD" id="cd02961">
    <property type="entry name" value="PDI_a_family"/>
    <property type="match status" value="1"/>
</dbReference>
<proteinExistence type="predicted"/>
<dbReference type="GO" id="GO:0016853">
    <property type="term" value="F:isomerase activity"/>
    <property type="evidence" value="ECO:0007669"/>
    <property type="project" value="UniProtKB-KW"/>
</dbReference>
<organism evidence="8 9">
    <name type="scientific">Carpediemonas membranifera</name>
    <dbReference type="NCBI Taxonomy" id="201153"/>
    <lineage>
        <taxon>Eukaryota</taxon>
        <taxon>Metamonada</taxon>
        <taxon>Carpediemonas-like organisms</taxon>
        <taxon>Carpediemonas</taxon>
    </lineage>
</organism>
<dbReference type="PANTHER" id="PTHR46426">
    <property type="entry name" value="PROTEIN DISULFIDE-ISOMERASE TMX3"/>
    <property type="match status" value="1"/>
</dbReference>
<evidence type="ECO:0000256" key="4">
    <source>
        <dbReference type="ARBA" id="ARBA00023136"/>
    </source>
</evidence>
<dbReference type="PROSITE" id="PS00194">
    <property type="entry name" value="THIOREDOXIN_1"/>
    <property type="match status" value="1"/>
</dbReference>
<evidence type="ECO:0000313" key="8">
    <source>
        <dbReference type="EMBL" id="KAG9394921.1"/>
    </source>
</evidence>
<dbReference type="Gene3D" id="3.40.30.10">
    <property type="entry name" value="Glutaredoxin"/>
    <property type="match status" value="2"/>
</dbReference>
<keyword evidence="6" id="KW-0732">Signal</keyword>
<dbReference type="Pfam" id="PF13848">
    <property type="entry name" value="Thioredoxin_6"/>
    <property type="match status" value="1"/>
</dbReference>
<evidence type="ECO:0000256" key="2">
    <source>
        <dbReference type="ARBA" id="ARBA00022692"/>
    </source>
</evidence>
<evidence type="ECO:0000256" key="5">
    <source>
        <dbReference type="ARBA" id="ARBA00045246"/>
    </source>
</evidence>
<comment type="function">
    <text evidence="5">Probable disulfide isomerase, which participates in the folding of proteins containing disulfide bonds. May act as a dithiol oxidase. Acts as a regulator of endoplasmic reticulum-mitochondria contact sites via its ability to regulate redox signals.</text>
</comment>
<evidence type="ECO:0000313" key="9">
    <source>
        <dbReference type="Proteomes" id="UP000717585"/>
    </source>
</evidence>
<dbReference type="PROSITE" id="PS51352">
    <property type="entry name" value="THIOREDOXIN_2"/>
    <property type="match status" value="1"/>
</dbReference>
<keyword evidence="2" id="KW-0812">Transmembrane</keyword>
<sequence>MNRLCLFALLALVIAPAVVAELVEFTPDDDFSVVAHGPSVVKFYAGWCPHCQAYAPVFETVAEMLDGTDIAVYSVNCEDNEKLCHKHMVRGYPTTRYYEQNVLPIDYQGARDAQAITSWAQRLAGPEIVESTLEKTGGIDTLTAGHDVFFVVNLDATEVELKMVSHAAAVYKGETLTVGLTEYDFDIFTGKAGLKLVVSRENRLESFDEDLTPEGVLGFFEVKRFQVMPELGRDNFQAMAQAPGRRMLIGCIDPQEPYTVPFKSTLRAIAEQYEHMFVSSWINGVAWAPFVGRYGIDVDEMPALLVLNIENNRFITQKSLSHKDLADVVEAIASGAIEEMLMPDAHPRHGLPQWKVYLMELAMLAGEYPVVTTAILLTTTIGLCFSILRIVCGARANAMATTRSAGQAAEAEKKDE</sequence>
<gene>
    <name evidence="8" type="ORF">J8273_0129</name>
</gene>
<evidence type="ECO:0000259" key="7">
    <source>
        <dbReference type="PROSITE" id="PS51352"/>
    </source>
</evidence>
<evidence type="ECO:0000256" key="6">
    <source>
        <dbReference type="SAM" id="SignalP"/>
    </source>
</evidence>
<dbReference type="OrthoDB" id="427280at2759"/>
<dbReference type="InterPro" id="IPR013766">
    <property type="entry name" value="Thioredoxin_domain"/>
</dbReference>
<evidence type="ECO:0000256" key="3">
    <source>
        <dbReference type="ARBA" id="ARBA00022989"/>
    </source>
</evidence>
<feature type="chain" id="PRO_5035323652" evidence="6">
    <location>
        <begin position="21"/>
        <end position="416"/>
    </location>
</feature>
<dbReference type="PANTHER" id="PTHR46426:SF1">
    <property type="entry name" value="PROTEIN DISULFIDE-ISOMERASE TMX3"/>
    <property type="match status" value="1"/>
</dbReference>
<dbReference type="GO" id="GO:0005789">
    <property type="term" value="C:endoplasmic reticulum membrane"/>
    <property type="evidence" value="ECO:0007669"/>
    <property type="project" value="UniProtKB-SubCell"/>
</dbReference>
<keyword evidence="3" id="KW-1133">Transmembrane helix</keyword>
<keyword evidence="9" id="KW-1185">Reference proteome</keyword>
<feature type="signal peptide" evidence="6">
    <location>
        <begin position="1"/>
        <end position="20"/>
    </location>
</feature>
<dbReference type="EMBL" id="JAHDYR010000012">
    <property type="protein sequence ID" value="KAG9394921.1"/>
    <property type="molecule type" value="Genomic_DNA"/>
</dbReference>
<name>A0A8J6AUB5_9EUKA</name>